<evidence type="ECO:0000313" key="3">
    <source>
        <dbReference type="EMBL" id="ESO92883.1"/>
    </source>
</evidence>
<gene>
    <name evidence="3" type="ORF">LOTGIDRAFT_232957</name>
</gene>
<dbReference type="OMA" id="CAYKIAR"/>
<dbReference type="InterPro" id="IPR036508">
    <property type="entry name" value="Chitin-bd_dom_sf"/>
</dbReference>
<keyword evidence="4" id="KW-1185">Reference proteome</keyword>
<feature type="signal peptide" evidence="1">
    <location>
        <begin position="1"/>
        <end position="18"/>
    </location>
</feature>
<dbReference type="KEGG" id="lgi:LOTGIDRAFT_232957"/>
<feature type="chain" id="PRO_5004717876" description="Chitin-binding type-2 domain-containing protein" evidence="1">
    <location>
        <begin position="19"/>
        <end position="164"/>
    </location>
</feature>
<dbReference type="Gene3D" id="2.170.140.10">
    <property type="entry name" value="Chitin binding domain"/>
    <property type="match status" value="1"/>
</dbReference>
<dbReference type="GO" id="GO:0005576">
    <property type="term" value="C:extracellular region"/>
    <property type="evidence" value="ECO:0007669"/>
    <property type="project" value="InterPro"/>
</dbReference>
<dbReference type="SUPFAM" id="SSF57625">
    <property type="entry name" value="Invertebrate chitin-binding proteins"/>
    <property type="match status" value="2"/>
</dbReference>
<protein>
    <recommendedName>
        <fullName evidence="2">Chitin-binding type-2 domain-containing protein</fullName>
    </recommendedName>
</protein>
<evidence type="ECO:0000259" key="2">
    <source>
        <dbReference type="PROSITE" id="PS50940"/>
    </source>
</evidence>
<dbReference type="CTD" id="20249103"/>
<dbReference type="OrthoDB" id="6020543at2759"/>
<dbReference type="HOGENOM" id="CLU_1620911_0_0_1"/>
<dbReference type="GO" id="GO:0008061">
    <property type="term" value="F:chitin binding"/>
    <property type="evidence" value="ECO:0007669"/>
    <property type="project" value="InterPro"/>
</dbReference>
<dbReference type="Pfam" id="PF01607">
    <property type="entry name" value="CBM_14"/>
    <property type="match status" value="2"/>
</dbReference>
<name>V3ZND4_LOTGI</name>
<accession>V3ZND4</accession>
<dbReference type="SMART" id="SM00494">
    <property type="entry name" value="ChtBD2"/>
    <property type="match status" value="2"/>
</dbReference>
<dbReference type="RefSeq" id="XP_009056567.1">
    <property type="nucleotide sequence ID" value="XM_009058319.1"/>
</dbReference>
<evidence type="ECO:0000256" key="1">
    <source>
        <dbReference type="SAM" id="SignalP"/>
    </source>
</evidence>
<keyword evidence="1" id="KW-0732">Signal</keyword>
<organism evidence="3 4">
    <name type="scientific">Lottia gigantea</name>
    <name type="common">Giant owl limpet</name>
    <dbReference type="NCBI Taxonomy" id="225164"/>
    <lineage>
        <taxon>Eukaryota</taxon>
        <taxon>Metazoa</taxon>
        <taxon>Spiralia</taxon>
        <taxon>Lophotrochozoa</taxon>
        <taxon>Mollusca</taxon>
        <taxon>Gastropoda</taxon>
        <taxon>Patellogastropoda</taxon>
        <taxon>Lottioidea</taxon>
        <taxon>Lottiidae</taxon>
        <taxon>Lottia</taxon>
    </lineage>
</organism>
<dbReference type="AlphaFoldDB" id="V3ZND4"/>
<feature type="domain" description="Chitin-binding type-2" evidence="2">
    <location>
        <begin position="92"/>
        <end position="155"/>
    </location>
</feature>
<sequence>MSGLFYGVVLGIIVAVLSAPRERRQAQDPRCAGPTGNFGINCTSFVSCFEGYVFGTFTCGSENGQLKFNPNTGACDWATAVNCEVQPKFEGDQACTQIPPGFEEFAYFVSHPQFCNMYFVCDHGNYRGTRNCNQGQIFSEINGTCIVGGQDMCNKPLLPYENLH</sequence>
<evidence type="ECO:0000313" key="4">
    <source>
        <dbReference type="Proteomes" id="UP000030746"/>
    </source>
</evidence>
<reference evidence="3 4" key="1">
    <citation type="journal article" date="2013" name="Nature">
        <title>Insights into bilaterian evolution from three spiralian genomes.</title>
        <authorList>
            <person name="Simakov O."/>
            <person name="Marletaz F."/>
            <person name="Cho S.J."/>
            <person name="Edsinger-Gonzales E."/>
            <person name="Havlak P."/>
            <person name="Hellsten U."/>
            <person name="Kuo D.H."/>
            <person name="Larsson T."/>
            <person name="Lv J."/>
            <person name="Arendt D."/>
            <person name="Savage R."/>
            <person name="Osoegawa K."/>
            <person name="de Jong P."/>
            <person name="Grimwood J."/>
            <person name="Chapman J.A."/>
            <person name="Shapiro H."/>
            <person name="Aerts A."/>
            <person name="Otillar R.P."/>
            <person name="Terry A.Y."/>
            <person name="Boore J.L."/>
            <person name="Grigoriev I.V."/>
            <person name="Lindberg D.R."/>
            <person name="Seaver E.C."/>
            <person name="Weisblat D.A."/>
            <person name="Putnam N.H."/>
            <person name="Rokhsar D.S."/>
        </authorList>
    </citation>
    <scope>NUCLEOTIDE SEQUENCE [LARGE SCALE GENOMIC DNA]</scope>
</reference>
<proteinExistence type="predicted"/>
<dbReference type="Proteomes" id="UP000030746">
    <property type="component" value="Unassembled WGS sequence"/>
</dbReference>
<dbReference type="GeneID" id="20249103"/>
<dbReference type="InterPro" id="IPR002557">
    <property type="entry name" value="Chitin-bd_dom"/>
</dbReference>
<dbReference type="PROSITE" id="PS50940">
    <property type="entry name" value="CHIT_BIND_II"/>
    <property type="match status" value="1"/>
</dbReference>
<dbReference type="EMBL" id="KB202014">
    <property type="protein sequence ID" value="ESO92883.1"/>
    <property type="molecule type" value="Genomic_DNA"/>
</dbReference>